<sequence>MLIQYALTFLIQSPHSLGRTVSAFSKSPDLHFVLAKTWILASEGRYGTGSYKTSIMQAIFGTYWHACDTDTKFCADDANLAWKLNFAVRDLVRKDGVSLSSFIANRISDIYRKNKESEFPSEDAVHQQVEHLLDGFCRVIVHCSDVFRETLQPGNLDTFSYFLDLLVRINTLPHPDIERAVEPSRLNCLRYIYRYFEHCFDDGSWWIEKAVAEGFLLSLANTAVLLRQPNEHHEEAKRAAEPFYKTMPRILTTIHRFMVYNGVANQVVTAVKEIMTDEKLALIFLRNGLSIGAAWQTVEAEVTGGYNITMREISRLQRYESPCSNNPCNSKIPLIEHKACSKCHVAYYCSKEC</sequence>
<name>A0A6A4I0Y7_9AGAR</name>
<evidence type="ECO:0000313" key="1">
    <source>
        <dbReference type="EMBL" id="KAE9404196.1"/>
    </source>
</evidence>
<organism evidence="1 2">
    <name type="scientific">Gymnopus androsaceus JB14</name>
    <dbReference type="NCBI Taxonomy" id="1447944"/>
    <lineage>
        <taxon>Eukaryota</taxon>
        <taxon>Fungi</taxon>
        <taxon>Dikarya</taxon>
        <taxon>Basidiomycota</taxon>
        <taxon>Agaricomycotina</taxon>
        <taxon>Agaricomycetes</taxon>
        <taxon>Agaricomycetidae</taxon>
        <taxon>Agaricales</taxon>
        <taxon>Marasmiineae</taxon>
        <taxon>Omphalotaceae</taxon>
        <taxon>Gymnopus</taxon>
    </lineage>
</organism>
<keyword evidence="2" id="KW-1185">Reference proteome</keyword>
<protein>
    <recommendedName>
        <fullName evidence="3">MYND-type domain-containing protein</fullName>
    </recommendedName>
</protein>
<accession>A0A6A4I0Y7</accession>
<evidence type="ECO:0008006" key="3">
    <source>
        <dbReference type="Google" id="ProtNLM"/>
    </source>
</evidence>
<feature type="non-terminal residue" evidence="1">
    <location>
        <position position="353"/>
    </location>
</feature>
<reference evidence="1" key="1">
    <citation type="journal article" date="2019" name="Environ. Microbiol.">
        <title>Fungal ecological strategies reflected in gene transcription - a case study of two litter decomposers.</title>
        <authorList>
            <person name="Barbi F."/>
            <person name="Kohler A."/>
            <person name="Barry K."/>
            <person name="Baskaran P."/>
            <person name="Daum C."/>
            <person name="Fauchery L."/>
            <person name="Ihrmark K."/>
            <person name="Kuo A."/>
            <person name="LaButti K."/>
            <person name="Lipzen A."/>
            <person name="Morin E."/>
            <person name="Grigoriev I.V."/>
            <person name="Henrissat B."/>
            <person name="Lindahl B."/>
            <person name="Martin F."/>
        </authorList>
    </citation>
    <scope>NUCLEOTIDE SEQUENCE</scope>
    <source>
        <strain evidence="1">JB14</strain>
    </source>
</reference>
<proteinExistence type="predicted"/>
<dbReference type="AlphaFoldDB" id="A0A6A4I0Y7"/>
<dbReference type="OrthoDB" id="3145515at2759"/>
<dbReference type="EMBL" id="ML769418">
    <property type="protein sequence ID" value="KAE9404196.1"/>
    <property type="molecule type" value="Genomic_DNA"/>
</dbReference>
<gene>
    <name evidence="1" type="ORF">BT96DRAFT_916973</name>
</gene>
<dbReference type="Proteomes" id="UP000799118">
    <property type="component" value="Unassembled WGS sequence"/>
</dbReference>
<evidence type="ECO:0000313" key="2">
    <source>
        <dbReference type="Proteomes" id="UP000799118"/>
    </source>
</evidence>